<organism evidence="1 2">
    <name type="scientific">Francisella halioticida</name>
    <dbReference type="NCBI Taxonomy" id="549298"/>
    <lineage>
        <taxon>Bacteria</taxon>
        <taxon>Pseudomonadati</taxon>
        <taxon>Pseudomonadota</taxon>
        <taxon>Gammaproteobacteria</taxon>
        <taxon>Thiotrichales</taxon>
        <taxon>Francisellaceae</taxon>
        <taxon>Francisella</taxon>
    </lineage>
</organism>
<name>A0ABN5B1G4_9GAMM</name>
<keyword evidence="2" id="KW-1185">Reference proteome</keyword>
<evidence type="ECO:0000313" key="1">
    <source>
        <dbReference type="EMBL" id="ASG68897.1"/>
    </source>
</evidence>
<dbReference type="RefSeq" id="WP_088773356.1">
    <property type="nucleotide sequence ID" value="NZ_CP022132.1"/>
</dbReference>
<dbReference type="InterPro" id="IPR013211">
    <property type="entry name" value="LVIVD"/>
</dbReference>
<reference evidence="1 2" key="1">
    <citation type="submission" date="2017-06" db="EMBL/GenBank/DDBJ databases">
        <title>Complete genome of Francisella halioticida.</title>
        <authorList>
            <person name="Sjodin A."/>
        </authorList>
    </citation>
    <scope>NUCLEOTIDE SEQUENCE [LARGE SCALE GENOMIC DNA]</scope>
    <source>
        <strain evidence="1 2">DSM 23729</strain>
    </source>
</reference>
<accession>A0ABN5B1G4</accession>
<proteinExistence type="predicted"/>
<sequence length="101" mass="11158">MRGGGVTSLDISNPSEPKILDHWQSKKKIMGDVEGQDLIGNTLVVTGRNGFLYLLNISNPKNITLIKSYNVPGFNGEFSLLHNKVYKQGKRVCCGNISSYE</sequence>
<dbReference type="Pfam" id="PF08309">
    <property type="entry name" value="LVIVD"/>
    <property type="match status" value="2"/>
</dbReference>
<gene>
    <name evidence="1" type="ORF">CDV26_11375</name>
</gene>
<dbReference type="EMBL" id="CP022132">
    <property type="protein sequence ID" value="ASG68897.1"/>
    <property type="molecule type" value="Genomic_DNA"/>
</dbReference>
<protein>
    <submittedName>
        <fullName evidence="1">Uncharacterized protein</fullName>
    </submittedName>
</protein>
<evidence type="ECO:0000313" key="2">
    <source>
        <dbReference type="Proteomes" id="UP000249910"/>
    </source>
</evidence>
<dbReference type="Proteomes" id="UP000249910">
    <property type="component" value="Chromosome"/>
</dbReference>